<evidence type="ECO:0000256" key="6">
    <source>
        <dbReference type="ARBA" id="ARBA00022840"/>
    </source>
</evidence>
<dbReference type="InterPro" id="IPR006000">
    <property type="entry name" value="Xylulokinase"/>
</dbReference>
<dbReference type="InterPro" id="IPR018484">
    <property type="entry name" value="FGGY_N"/>
</dbReference>
<evidence type="ECO:0000256" key="4">
    <source>
        <dbReference type="ARBA" id="ARBA00022741"/>
    </source>
</evidence>
<dbReference type="EMBL" id="MDCO01000009">
    <property type="protein sequence ID" value="OEJ14939.1"/>
    <property type="molecule type" value="Genomic_DNA"/>
</dbReference>
<dbReference type="PANTHER" id="PTHR43095:SF5">
    <property type="entry name" value="XYLULOSE KINASE"/>
    <property type="match status" value="1"/>
</dbReference>
<evidence type="ECO:0000256" key="2">
    <source>
        <dbReference type="ARBA" id="ARBA00022629"/>
    </source>
</evidence>
<dbReference type="GO" id="GO:0004856">
    <property type="term" value="F:D-xylulokinase activity"/>
    <property type="evidence" value="ECO:0007669"/>
    <property type="project" value="UniProtKB-EC"/>
</dbReference>
<feature type="domain" description="Carbohydrate kinase FGGY N-terminal" evidence="10">
    <location>
        <begin position="3"/>
        <end position="249"/>
    </location>
</feature>
<comment type="similarity">
    <text evidence="1 8">Belongs to the FGGY kinase family.</text>
</comment>
<evidence type="ECO:0000256" key="8">
    <source>
        <dbReference type="RuleBase" id="RU003733"/>
    </source>
</evidence>
<evidence type="ECO:0000256" key="1">
    <source>
        <dbReference type="ARBA" id="ARBA00009156"/>
    </source>
</evidence>
<dbReference type="InterPro" id="IPR018485">
    <property type="entry name" value="FGGY_C"/>
</dbReference>
<dbReference type="Proteomes" id="UP000095247">
    <property type="component" value="Unassembled WGS sequence"/>
</dbReference>
<keyword evidence="7 9" id="KW-0119">Carbohydrate metabolism</keyword>
<protein>
    <recommendedName>
        <fullName evidence="9">Xylulose kinase</fullName>
        <shortName evidence="9">Xylulokinase</shortName>
        <ecNumber evidence="9">2.7.1.17</ecNumber>
    </recommendedName>
</protein>
<comment type="catalytic activity">
    <reaction evidence="9">
        <text>D-xylulose + ATP = D-xylulose 5-phosphate + ADP + H(+)</text>
        <dbReference type="Rhea" id="RHEA:10964"/>
        <dbReference type="ChEBI" id="CHEBI:15378"/>
        <dbReference type="ChEBI" id="CHEBI:17140"/>
        <dbReference type="ChEBI" id="CHEBI:30616"/>
        <dbReference type="ChEBI" id="CHEBI:57737"/>
        <dbReference type="ChEBI" id="CHEBI:456216"/>
        <dbReference type="EC" id="2.7.1.17"/>
    </reaction>
</comment>
<evidence type="ECO:0000256" key="3">
    <source>
        <dbReference type="ARBA" id="ARBA00022679"/>
    </source>
</evidence>
<keyword evidence="3 8" id="KW-0808">Transferase</keyword>
<keyword evidence="6 9" id="KW-0067">ATP-binding</keyword>
<dbReference type="PIRSF" id="PIRSF000538">
    <property type="entry name" value="GlpK"/>
    <property type="match status" value="1"/>
</dbReference>
<comment type="caution">
    <text evidence="12">The sequence shown here is derived from an EMBL/GenBank/DDBJ whole genome shotgun (WGS) entry which is preliminary data.</text>
</comment>
<dbReference type="InterPro" id="IPR000577">
    <property type="entry name" value="Carb_kinase_FGGY"/>
</dbReference>
<dbReference type="Pfam" id="PF00370">
    <property type="entry name" value="FGGY_N"/>
    <property type="match status" value="1"/>
</dbReference>
<evidence type="ECO:0000256" key="7">
    <source>
        <dbReference type="ARBA" id="ARBA00023277"/>
    </source>
</evidence>
<dbReference type="NCBIfam" id="TIGR01312">
    <property type="entry name" value="XylB"/>
    <property type="match status" value="1"/>
</dbReference>
<evidence type="ECO:0000313" key="13">
    <source>
        <dbReference type="Proteomes" id="UP000095247"/>
    </source>
</evidence>
<reference evidence="12 13" key="1">
    <citation type="submission" date="2016-08" db="EMBL/GenBank/DDBJ databases">
        <title>Characterization and recognition of Brachyspira hampsonii sp. nov., a novel intestinal spirochete that is pathogenic to pigs.</title>
        <authorList>
            <person name="Mirajkar N."/>
            <person name="La T."/>
            <person name="Phillips N."/>
            <person name="Hampson D."/>
            <person name="Gebhart C."/>
        </authorList>
    </citation>
    <scope>NUCLEOTIDE SEQUENCE [LARGE SCALE GENOMIC DNA]</scope>
    <source>
        <strain evidence="12 13">P280/1</strain>
    </source>
</reference>
<gene>
    <name evidence="9" type="primary">xylB</name>
    <name evidence="12" type="ORF">BFL38_08905</name>
</gene>
<feature type="domain" description="Carbohydrate kinase FGGY C-terminal" evidence="11">
    <location>
        <begin position="259"/>
        <end position="447"/>
    </location>
</feature>
<evidence type="ECO:0000256" key="9">
    <source>
        <dbReference type="RuleBase" id="RU364073"/>
    </source>
</evidence>
<dbReference type="PROSITE" id="PS00445">
    <property type="entry name" value="FGGY_KINASES_2"/>
    <property type="match status" value="1"/>
</dbReference>
<dbReference type="InterPro" id="IPR043129">
    <property type="entry name" value="ATPase_NBD"/>
</dbReference>
<dbReference type="InterPro" id="IPR018483">
    <property type="entry name" value="Carb_kinase_FGGY_CS"/>
</dbReference>
<evidence type="ECO:0000259" key="10">
    <source>
        <dbReference type="Pfam" id="PF00370"/>
    </source>
</evidence>
<dbReference type="GO" id="GO:0042732">
    <property type="term" value="P:D-xylose metabolic process"/>
    <property type="evidence" value="ECO:0007669"/>
    <property type="project" value="UniProtKB-KW"/>
</dbReference>
<dbReference type="Pfam" id="PF02782">
    <property type="entry name" value="FGGY_C"/>
    <property type="match status" value="1"/>
</dbReference>
<dbReference type="SUPFAM" id="SSF53067">
    <property type="entry name" value="Actin-like ATPase domain"/>
    <property type="match status" value="2"/>
</dbReference>
<dbReference type="AlphaFoldDB" id="A0A1E5NFJ0"/>
<proteinExistence type="inferred from homology"/>
<dbReference type="RefSeq" id="WP_069726431.1">
    <property type="nucleotide sequence ID" value="NZ_MDCO01000009.1"/>
</dbReference>
<sequence length="505" mass="56639">MNYYIGIDLGTSSVKTLIMASNGKIEALSQKDYDFDKPHYNFAEQDVNVWWESTVFTIKDSLNQLVKIDSNYNIKGIGFSGQMHGLVALDKNGNVLRKAILWCDSRSLKEIEYINSKIGLENIMQINHSPIAAGFLLPSLLWIKNNEPHIYKNIDKVILPKDYIRYKLTNCIASDITDAAATGVFDSNKSCWSDYIIEKLGLDINIFPDIFYPYEVSGTITEKSSKETGLKKGIQVSYGGADQVMQAVGNGIINTNTASITIGTGGQILMPVDKPVYDKKNMASHTFNFLFPNTWYYLGAALSSGLALKWAKNNFCNAGETFKDIDLKVKDIKAGSNGIIFLPYLAGERTPYMNSNASAMFVGLTLSHDRYHILRSVMEGVVYSLKDCFMILTDDLNMECSKLIASGGGSYSDVWLQIQADVLNREIYVSKTREQAALGAAITSAVANKEYQSYEEALKNIITYNNKPITPINENVKIYSEYYEIFKECYRRNSELMYAIKNIAY</sequence>
<evidence type="ECO:0000313" key="12">
    <source>
        <dbReference type="EMBL" id="OEJ14939.1"/>
    </source>
</evidence>
<dbReference type="PANTHER" id="PTHR43095">
    <property type="entry name" value="SUGAR KINASE"/>
    <property type="match status" value="1"/>
</dbReference>
<keyword evidence="5 8" id="KW-0418">Kinase</keyword>
<name>A0A1E5NFJ0_9SPIR</name>
<evidence type="ECO:0000259" key="11">
    <source>
        <dbReference type="Pfam" id="PF02782"/>
    </source>
</evidence>
<dbReference type="CDD" id="cd07808">
    <property type="entry name" value="ASKHA_NBD_FGGY_EcXK-like"/>
    <property type="match status" value="1"/>
</dbReference>
<dbReference type="GO" id="GO:0005524">
    <property type="term" value="F:ATP binding"/>
    <property type="evidence" value="ECO:0007669"/>
    <property type="project" value="UniProtKB-KW"/>
</dbReference>
<evidence type="ECO:0000256" key="5">
    <source>
        <dbReference type="ARBA" id="ARBA00022777"/>
    </source>
</evidence>
<keyword evidence="2 9" id="KW-0859">Xylose metabolism</keyword>
<dbReference type="InterPro" id="IPR050406">
    <property type="entry name" value="FGGY_Carb_Kinase"/>
</dbReference>
<keyword evidence="4 9" id="KW-0547">Nucleotide-binding</keyword>
<dbReference type="Gene3D" id="3.30.420.40">
    <property type="match status" value="2"/>
</dbReference>
<dbReference type="GO" id="GO:0005997">
    <property type="term" value="P:xylulose metabolic process"/>
    <property type="evidence" value="ECO:0007669"/>
    <property type="project" value="InterPro"/>
</dbReference>
<dbReference type="EC" id="2.7.1.17" evidence="9"/>
<organism evidence="12 13">
    <name type="scientific">Brachyspira hampsonii</name>
    <dbReference type="NCBI Taxonomy" id="1287055"/>
    <lineage>
        <taxon>Bacteria</taxon>
        <taxon>Pseudomonadati</taxon>
        <taxon>Spirochaetota</taxon>
        <taxon>Spirochaetia</taxon>
        <taxon>Brachyspirales</taxon>
        <taxon>Brachyspiraceae</taxon>
        <taxon>Brachyspira</taxon>
    </lineage>
</organism>
<accession>A0A1E5NFJ0</accession>